<accession>A0A2R3IUA7</accession>
<proteinExistence type="predicted"/>
<dbReference type="AlphaFoldDB" id="A0A2R3IUA7"/>
<dbReference type="Proteomes" id="UP000238390">
    <property type="component" value="Chromosome"/>
</dbReference>
<name>A0A2R3IUA7_9PSED</name>
<gene>
    <name evidence="2" type="ORF">CSB93_4098</name>
</gene>
<reference evidence="2 3" key="1">
    <citation type="submission" date="2018-02" db="EMBL/GenBank/DDBJ databases">
        <title>FDA/CDC Antimicrobial Resistant Isolate Bank Genome Sequencing.</title>
        <authorList>
            <person name="Benahmed F.H."/>
            <person name="Lutgring J.D."/>
            <person name="Yoo B."/>
            <person name="Machado M."/>
            <person name="Brown A."/>
            <person name="McAllister G."/>
            <person name="Perry A."/>
            <person name="Halpin A.L."/>
            <person name="Vavikolanu K."/>
            <person name="Ott S."/>
            <person name="Zhao X."/>
            <person name="Tallon L.J."/>
            <person name="Sadzewicz L."/>
            <person name="Aluvathingal J."/>
            <person name="Nadendla S."/>
            <person name="Voskania-kordi A."/>
            <person name="Simonyan V."/>
            <person name="Patel J."/>
            <person name="Shawar R.M."/>
        </authorList>
    </citation>
    <scope>NUCLEOTIDE SEQUENCE [LARGE SCALE GENOMIC DNA]</scope>
    <source>
        <strain evidence="2 3">AR_0356</strain>
    </source>
</reference>
<sequence length="166" mass="18728">MRVKKLSCFAKQSASFALDGERKALWRSSPLSGGKRKVSRRQANPAIPPEKRPFVGKFHANRISYNQSEYRSSRRYRPRKGLSLQACASSRAAVWHSLTVLQQRPSVNKTSIDCVSVKKESYRSFVAFPVPCSPPSINRRVRRQSPGSRPRVVVLAATLPRRPAHD</sequence>
<keyword evidence="3" id="KW-1185">Reference proteome</keyword>
<dbReference type="EMBL" id="CP027169">
    <property type="protein sequence ID" value="AVK05518.1"/>
    <property type="molecule type" value="Genomic_DNA"/>
</dbReference>
<protein>
    <submittedName>
        <fullName evidence="2">Uncharacterized protein</fullName>
    </submittedName>
</protein>
<evidence type="ECO:0000313" key="2">
    <source>
        <dbReference type="EMBL" id="AVK05518.1"/>
    </source>
</evidence>
<feature type="region of interest" description="Disordered" evidence="1">
    <location>
        <begin position="28"/>
        <end position="52"/>
    </location>
</feature>
<evidence type="ECO:0000256" key="1">
    <source>
        <dbReference type="SAM" id="MobiDB-lite"/>
    </source>
</evidence>
<evidence type="ECO:0000313" key="3">
    <source>
        <dbReference type="Proteomes" id="UP000238390"/>
    </source>
</evidence>
<organism evidence="2 3">
    <name type="scientific">Pseudomonas paraeruginosa</name>
    <dbReference type="NCBI Taxonomy" id="2994495"/>
    <lineage>
        <taxon>Bacteria</taxon>
        <taxon>Pseudomonadati</taxon>
        <taxon>Pseudomonadota</taxon>
        <taxon>Gammaproteobacteria</taxon>
        <taxon>Pseudomonadales</taxon>
        <taxon>Pseudomonadaceae</taxon>
        <taxon>Pseudomonas</taxon>
    </lineage>
</organism>